<evidence type="ECO:0000256" key="8">
    <source>
        <dbReference type="RuleBase" id="RU003838"/>
    </source>
</evidence>
<name>A0A1W6LF31_9BURK</name>
<dbReference type="GO" id="GO:0004516">
    <property type="term" value="F:nicotinate phosphoribosyltransferase activity"/>
    <property type="evidence" value="ECO:0007669"/>
    <property type="project" value="UniProtKB-UniRule"/>
</dbReference>
<dbReference type="HAMAP" id="MF_00570">
    <property type="entry name" value="NAPRTase"/>
    <property type="match status" value="1"/>
</dbReference>
<comment type="PTM">
    <text evidence="7 8">Transiently phosphorylated on a His residue during the reaction cycle. Phosphorylation strongly increases the affinity for substrates and increases the rate of nicotinate D-ribonucleotide production. Dephosphorylation regenerates the low-affinity form of the enzyme, leading to product release.</text>
</comment>
<comment type="catalytic activity">
    <reaction evidence="7 8">
        <text>5-phospho-alpha-D-ribose 1-diphosphate + nicotinate + ATP + H2O = nicotinate beta-D-ribonucleotide + ADP + phosphate + diphosphate</text>
        <dbReference type="Rhea" id="RHEA:36163"/>
        <dbReference type="ChEBI" id="CHEBI:15377"/>
        <dbReference type="ChEBI" id="CHEBI:30616"/>
        <dbReference type="ChEBI" id="CHEBI:32544"/>
        <dbReference type="ChEBI" id="CHEBI:33019"/>
        <dbReference type="ChEBI" id="CHEBI:43474"/>
        <dbReference type="ChEBI" id="CHEBI:57502"/>
        <dbReference type="ChEBI" id="CHEBI:58017"/>
        <dbReference type="ChEBI" id="CHEBI:456216"/>
        <dbReference type="EC" id="6.3.4.21"/>
    </reaction>
</comment>
<keyword evidence="10" id="KW-1185">Reference proteome</keyword>
<evidence type="ECO:0000256" key="1">
    <source>
        <dbReference type="ARBA" id="ARBA00004952"/>
    </source>
</evidence>
<comment type="pathway">
    <text evidence="1 7 8">Cofactor biosynthesis; NAD(+) biosynthesis; nicotinate D-ribonucleotide from nicotinate: step 1/1.</text>
</comment>
<dbReference type="GO" id="GO:0005829">
    <property type="term" value="C:cytosol"/>
    <property type="evidence" value="ECO:0007669"/>
    <property type="project" value="TreeGrafter"/>
</dbReference>
<dbReference type="EC" id="6.3.4.21" evidence="3 7"/>
<protein>
    <recommendedName>
        <fullName evidence="3 7">Nicotinate phosphoribosyltransferase</fullName>
        <shortName evidence="7">NAPRTase</shortName>
        <ecNumber evidence="3 7">6.3.4.21</ecNumber>
    </recommendedName>
</protein>
<accession>A0A1W6LF31</accession>
<dbReference type="NCBIfam" id="NF003704">
    <property type="entry name" value="PRK05321.1"/>
    <property type="match status" value="1"/>
</dbReference>
<dbReference type="EMBL" id="CP015118">
    <property type="protein sequence ID" value="ARN22833.1"/>
    <property type="molecule type" value="Genomic_DNA"/>
</dbReference>
<evidence type="ECO:0000256" key="4">
    <source>
        <dbReference type="ARBA" id="ARBA00022553"/>
    </source>
</evidence>
<proteinExistence type="inferred from homology"/>
<keyword evidence="5 7" id="KW-0436">Ligase</keyword>
<dbReference type="OrthoDB" id="9771406at2"/>
<organism evidence="9 10">
    <name type="scientific">Piscinibacter gummiphilus</name>
    <dbReference type="NCBI Taxonomy" id="946333"/>
    <lineage>
        <taxon>Bacteria</taxon>
        <taxon>Pseudomonadati</taxon>
        <taxon>Pseudomonadota</taxon>
        <taxon>Betaproteobacteria</taxon>
        <taxon>Burkholderiales</taxon>
        <taxon>Sphaerotilaceae</taxon>
        <taxon>Piscinibacter</taxon>
    </lineage>
</organism>
<dbReference type="GO" id="GO:0016757">
    <property type="term" value="F:glycosyltransferase activity"/>
    <property type="evidence" value="ECO:0007669"/>
    <property type="project" value="UniProtKB-KW"/>
</dbReference>
<dbReference type="InterPro" id="IPR007229">
    <property type="entry name" value="Nic_PRibTrfase-Fam"/>
</dbReference>
<evidence type="ECO:0000256" key="6">
    <source>
        <dbReference type="ARBA" id="ARBA00022642"/>
    </source>
</evidence>
<evidence type="ECO:0000256" key="7">
    <source>
        <dbReference type="HAMAP-Rule" id="MF_00570"/>
    </source>
</evidence>
<dbReference type="Pfam" id="PF17767">
    <property type="entry name" value="NAPRTase_N"/>
    <property type="match status" value="1"/>
</dbReference>
<dbReference type="PANTHER" id="PTHR11098:SF1">
    <property type="entry name" value="NICOTINATE PHOSPHORIBOSYLTRANSFERASE"/>
    <property type="match status" value="1"/>
</dbReference>
<keyword evidence="9" id="KW-0328">Glycosyltransferase</keyword>
<evidence type="ECO:0000256" key="3">
    <source>
        <dbReference type="ARBA" id="ARBA00013236"/>
    </source>
</evidence>
<comment type="similarity">
    <text evidence="2 7 8">Belongs to the NAPRTase family.</text>
</comment>
<dbReference type="UniPathway" id="UPA00253">
    <property type="reaction ID" value="UER00457"/>
</dbReference>
<evidence type="ECO:0000313" key="10">
    <source>
        <dbReference type="Proteomes" id="UP000193427"/>
    </source>
</evidence>
<evidence type="ECO:0000256" key="5">
    <source>
        <dbReference type="ARBA" id="ARBA00022598"/>
    </source>
</evidence>
<dbReference type="NCBIfam" id="TIGR01514">
    <property type="entry name" value="NAPRTase"/>
    <property type="match status" value="1"/>
</dbReference>
<evidence type="ECO:0000256" key="2">
    <source>
        <dbReference type="ARBA" id="ARBA00010897"/>
    </source>
</evidence>
<comment type="function">
    <text evidence="7 8">Catalyzes the synthesis of beta-nicotinate D-ribonucleotide from nicotinate and 5-phospho-D-ribose 1-phosphate at the expense of ATP.</text>
</comment>
<feature type="modified residue" description="Phosphohistidine; by autocatalysis" evidence="7">
    <location>
        <position position="221"/>
    </location>
</feature>
<dbReference type="RefSeq" id="WP_085753142.1">
    <property type="nucleotide sequence ID" value="NZ_BSPR01000015.1"/>
</dbReference>
<dbReference type="PIRSF" id="PIRSF000484">
    <property type="entry name" value="NAPRT"/>
    <property type="match status" value="1"/>
</dbReference>
<keyword evidence="9" id="KW-0808">Transferase</keyword>
<evidence type="ECO:0000313" key="9">
    <source>
        <dbReference type="EMBL" id="ARN22833.1"/>
    </source>
</evidence>
<sequence>MTPIIQSLLDTDLYKFTMWQTMLHRHPQAQAEYRFVCRNTPAFPLADLLPEVNAQLDHLCSLSFQEDELAYLGALRYIKPDFVDFLRIFRFQRRFIQAVADGPTLRIVAEGPQVHVMAFEIYVLAIVNELYFRRADQAAAVAEGRRRLNAKIELLESLGREVKHRHPFEFFDFGVRRRFSRAWHAEVVETFKTRVPQYFKGTSDVRLAQQLDLVPIGTMAHEYLQSYQAFDVRLRDFQRLALENWVQEYRGDLGVALTDVVGMDAFLADFDLYFAKLFDGLRHDSGDPVVWGEKALAHYAKLRIDANTKRLTYSDGLDLPEAFRLYGHFADRVQLGFGIGTNLSNDVGLQPLNIVMKLTRCNGQPVAKLSDSPGKTLCDDETFLAYLRQVFNHTI</sequence>
<dbReference type="InterPro" id="IPR041525">
    <property type="entry name" value="N/Namide_PRibTrfase"/>
</dbReference>
<keyword evidence="6 7" id="KW-0662">Pyridine nucleotide biosynthesis</keyword>
<dbReference type="SUPFAM" id="SSF51690">
    <property type="entry name" value="Nicotinate/Quinolinate PRTase C-terminal domain-like"/>
    <property type="match status" value="1"/>
</dbReference>
<dbReference type="Pfam" id="PF04095">
    <property type="entry name" value="NAPRTase"/>
    <property type="match status" value="1"/>
</dbReference>
<dbReference type="STRING" id="946333.A4W93_24600"/>
<dbReference type="InterPro" id="IPR040727">
    <property type="entry name" value="NAPRTase_N"/>
</dbReference>
<dbReference type="SUPFAM" id="SSF54675">
    <property type="entry name" value="Nicotinate/Quinolinate PRTase N-terminal domain-like"/>
    <property type="match status" value="1"/>
</dbReference>
<keyword evidence="4 7" id="KW-0597">Phosphoprotein</keyword>
<dbReference type="Gene3D" id="3.20.140.10">
    <property type="entry name" value="nicotinate phosphoribosyltransferase"/>
    <property type="match status" value="1"/>
</dbReference>
<gene>
    <name evidence="7" type="primary">pncB</name>
    <name evidence="9" type="ORF">A4W93_24600</name>
</gene>
<dbReference type="AlphaFoldDB" id="A0A1W6LF31"/>
<dbReference type="Proteomes" id="UP000193427">
    <property type="component" value="Chromosome"/>
</dbReference>
<dbReference type="GO" id="GO:0034355">
    <property type="term" value="P:NAD+ biosynthetic process via the salvage pathway"/>
    <property type="evidence" value="ECO:0007669"/>
    <property type="project" value="TreeGrafter"/>
</dbReference>
<reference evidence="9 10" key="1">
    <citation type="submission" date="2016-04" db="EMBL/GenBank/DDBJ databases">
        <title>Complete genome sequence of natural rubber-degrading, novel Gram-negative bacterium, Rhizobacter gummiphilus strain NS21.</title>
        <authorList>
            <person name="Tabata M."/>
            <person name="Kasai D."/>
            <person name="Fukuda M."/>
        </authorList>
    </citation>
    <scope>NUCLEOTIDE SEQUENCE [LARGE SCALE GENOMIC DNA]</scope>
    <source>
        <strain evidence="9 10">NS21</strain>
    </source>
</reference>
<dbReference type="PANTHER" id="PTHR11098">
    <property type="entry name" value="NICOTINATE PHOSPHORIBOSYLTRANSFERASE"/>
    <property type="match status" value="1"/>
</dbReference>
<dbReference type="InterPro" id="IPR006406">
    <property type="entry name" value="Nic_PRibTrfase"/>
</dbReference>
<dbReference type="KEGG" id="rgu:A4W93_24600"/>
<dbReference type="InterPro" id="IPR036068">
    <property type="entry name" value="Nicotinate_pribotase-like_C"/>
</dbReference>